<keyword evidence="2" id="KW-1185">Reference proteome</keyword>
<sequence length="145" mass="17103">MKEYNFTDQDKHKFEENGVIALEDFLSVEECDKLRDECWRIVDEMDPMDHKTIFSTNNHEQMESDYLLGSSNKIRFFWEKEALDDSGMLRFPKHNALNKIGHALHLLSKPFKDATFSSNIKNILRNLDFIKPVIPQSMFIFKVTN</sequence>
<name>H2YC43_CIOSA</name>
<dbReference type="HOGENOM" id="CLU_048953_11_0_1"/>
<evidence type="ECO:0000313" key="2">
    <source>
        <dbReference type="Proteomes" id="UP000007875"/>
    </source>
</evidence>
<dbReference type="InParanoid" id="H2YC43"/>
<dbReference type="AlphaFoldDB" id="H2YC43"/>
<reference evidence="1" key="3">
    <citation type="submission" date="2025-09" db="UniProtKB">
        <authorList>
            <consortium name="Ensembl"/>
        </authorList>
    </citation>
    <scope>IDENTIFICATION</scope>
</reference>
<dbReference type="Pfam" id="PF05721">
    <property type="entry name" value="PhyH"/>
    <property type="match status" value="1"/>
</dbReference>
<dbReference type="OMA" id="TSENTCF"/>
<dbReference type="GeneTree" id="ENSGT00390000006287"/>
<dbReference type="InterPro" id="IPR008775">
    <property type="entry name" value="Phytyl_CoA_dOase-like"/>
</dbReference>
<reference evidence="1" key="2">
    <citation type="submission" date="2025-08" db="UniProtKB">
        <authorList>
            <consortium name="Ensembl"/>
        </authorList>
    </citation>
    <scope>IDENTIFICATION</scope>
</reference>
<dbReference type="Gene3D" id="2.60.120.620">
    <property type="entry name" value="q2cbj1_9rhob like domain"/>
    <property type="match status" value="1"/>
</dbReference>
<dbReference type="SUPFAM" id="SSF51197">
    <property type="entry name" value="Clavaminate synthase-like"/>
    <property type="match status" value="1"/>
</dbReference>
<dbReference type="STRING" id="51511.ENSCSAVP00000002891"/>
<evidence type="ECO:0000313" key="1">
    <source>
        <dbReference type="Ensembl" id="ENSCSAVP00000002891.1"/>
    </source>
</evidence>
<protein>
    <submittedName>
        <fullName evidence="1">Uncharacterized protein</fullName>
    </submittedName>
</protein>
<proteinExistence type="predicted"/>
<dbReference type="Ensembl" id="ENSCSAVT00000002935.1">
    <property type="protein sequence ID" value="ENSCSAVP00000002891.1"/>
    <property type="gene ID" value="ENSCSAVG00000001726.1"/>
</dbReference>
<accession>H2YC43</accession>
<organism evidence="1 2">
    <name type="scientific">Ciona savignyi</name>
    <name type="common">Pacific transparent sea squirt</name>
    <dbReference type="NCBI Taxonomy" id="51511"/>
    <lineage>
        <taxon>Eukaryota</taxon>
        <taxon>Metazoa</taxon>
        <taxon>Chordata</taxon>
        <taxon>Tunicata</taxon>
        <taxon>Ascidiacea</taxon>
        <taxon>Phlebobranchia</taxon>
        <taxon>Cionidae</taxon>
        <taxon>Ciona</taxon>
    </lineage>
</organism>
<dbReference type="eggNOG" id="KOG3290">
    <property type="taxonomic scope" value="Eukaryota"/>
</dbReference>
<dbReference type="Proteomes" id="UP000007875">
    <property type="component" value="Unassembled WGS sequence"/>
</dbReference>
<reference evidence="2" key="1">
    <citation type="submission" date="2003-08" db="EMBL/GenBank/DDBJ databases">
        <authorList>
            <person name="Birren B."/>
            <person name="Nusbaum C."/>
            <person name="Abebe A."/>
            <person name="Abouelleil A."/>
            <person name="Adekoya E."/>
            <person name="Ait-zahra M."/>
            <person name="Allen N."/>
            <person name="Allen T."/>
            <person name="An P."/>
            <person name="Anderson M."/>
            <person name="Anderson S."/>
            <person name="Arachchi H."/>
            <person name="Armbruster J."/>
            <person name="Bachantsang P."/>
            <person name="Baldwin J."/>
            <person name="Barry A."/>
            <person name="Bayul T."/>
            <person name="Blitshsteyn B."/>
            <person name="Bloom T."/>
            <person name="Blye J."/>
            <person name="Boguslavskiy L."/>
            <person name="Borowsky M."/>
            <person name="Boukhgalter B."/>
            <person name="Brunache A."/>
            <person name="Butler J."/>
            <person name="Calixte N."/>
            <person name="Calvo S."/>
            <person name="Camarata J."/>
            <person name="Campo K."/>
            <person name="Chang J."/>
            <person name="Cheshatsang Y."/>
            <person name="Citroen M."/>
            <person name="Collymore A."/>
            <person name="Considine T."/>
            <person name="Cook A."/>
            <person name="Cooke P."/>
            <person name="Corum B."/>
            <person name="Cuomo C."/>
            <person name="David R."/>
            <person name="Dawoe T."/>
            <person name="Degray S."/>
            <person name="Dodge S."/>
            <person name="Dooley K."/>
            <person name="Dorje P."/>
            <person name="Dorjee K."/>
            <person name="Dorris L."/>
            <person name="Duffey N."/>
            <person name="Dupes A."/>
            <person name="Elkins T."/>
            <person name="Engels R."/>
            <person name="Erickson J."/>
            <person name="Farina A."/>
            <person name="Faro S."/>
            <person name="Ferreira P."/>
            <person name="Fischer H."/>
            <person name="Fitzgerald M."/>
            <person name="Foley K."/>
            <person name="Gage D."/>
            <person name="Galagan J."/>
            <person name="Gearin G."/>
            <person name="Gnerre S."/>
            <person name="Gnirke A."/>
            <person name="Goyette A."/>
            <person name="Graham J."/>
            <person name="Grandbois E."/>
            <person name="Gyaltsen K."/>
            <person name="Hafez N."/>
            <person name="Hagopian D."/>
            <person name="Hagos B."/>
            <person name="Hall J."/>
            <person name="Hatcher B."/>
            <person name="Heller A."/>
            <person name="Higgins H."/>
            <person name="Honan T."/>
            <person name="Horn A."/>
            <person name="Houde N."/>
            <person name="Hughes L."/>
            <person name="Hulme W."/>
            <person name="Husby E."/>
            <person name="Iliev I."/>
            <person name="Jaffe D."/>
            <person name="Jones C."/>
            <person name="Kamal M."/>
            <person name="Kamat A."/>
            <person name="Kamvysselis M."/>
            <person name="Karlsson E."/>
            <person name="Kells C."/>
            <person name="Kieu A."/>
            <person name="Kisner P."/>
            <person name="Kodira C."/>
            <person name="Kulbokas E."/>
            <person name="Labutti K."/>
            <person name="Lama D."/>
            <person name="Landers T."/>
            <person name="Leger J."/>
            <person name="Levine S."/>
            <person name="Lewis D."/>
            <person name="Lewis T."/>
            <person name="Lindblad-toh K."/>
            <person name="Liu X."/>
            <person name="Lokyitsang T."/>
            <person name="Lokyitsang Y."/>
            <person name="Lucien O."/>
            <person name="Lui A."/>
            <person name="Ma L.J."/>
            <person name="Mabbitt R."/>
            <person name="Macdonald J."/>
            <person name="Maclean C."/>
            <person name="Major J."/>
            <person name="Manning J."/>
            <person name="Marabella R."/>
            <person name="Maru K."/>
            <person name="Matthews C."/>
            <person name="Mauceli E."/>
            <person name="Mccarthy M."/>
            <person name="Mcdonough S."/>
            <person name="Mcghee T."/>
            <person name="Meldrim J."/>
            <person name="Meneus L."/>
            <person name="Mesirov J."/>
            <person name="Mihalev A."/>
            <person name="Mihova T."/>
            <person name="Mikkelsen T."/>
            <person name="Mlenga V."/>
            <person name="Moru K."/>
            <person name="Mozes J."/>
            <person name="Mulrain L."/>
            <person name="Munson G."/>
            <person name="Naylor J."/>
            <person name="Newes C."/>
            <person name="Nguyen C."/>
            <person name="Nguyen N."/>
            <person name="Nguyen T."/>
            <person name="Nicol R."/>
            <person name="Nielsen C."/>
            <person name="Nizzari M."/>
            <person name="Norbu C."/>
            <person name="Norbu N."/>
            <person name="O'donnell P."/>
            <person name="Okoawo O."/>
            <person name="O'leary S."/>
            <person name="Omotosho B."/>
            <person name="O'neill K."/>
            <person name="Osman S."/>
            <person name="Parker S."/>
            <person name="Perrin D."/>
            <person name="Phunkhang P."/>
            <person name="Piqani B."/>
            <person name="Purcell S."/>
            <person name="Rachupka T."/>
            <person name="Ramasamy U."/>
            <person name="Rameau R."/>
            <person name="Ray V."/>
            <person name="Raymond C."/>
            <person name="Retta R."/>
            <person name="Richardson S."/>
            <person name="Rise C."/>
            <person name="Rodriguez J."/>
            <person name="Rogers J."/>
            <person name="Rogov P."/>
            <person name="Rutman M."/>
            <person name="Schupbach R."/>
            <person name="Seaman C."/>
            <person name="Settipalli S."/>
            <person name="Sharpe T."/>
            <person name="Sheridan J."/>
            <person name="Sherpa N."/>
            <person name="Shi J."/>
            <person name="Smirnov S."/>
            <person name="Smith C."/>
            <person name="Sougnez C."/>
            <person name="Spencer B."/>
            <person name="Stalker J."/>
            <person name="Stange-thomann N."/>
            <person name="Stavropoulos S."/>
            <person name="Stetson K."/>
            <person name="Stone C."/>
            <person name="Stone S."/>
            <person name="Stubbs M."/>
            <person name="Talamas J."/>
            <person name="Tchuinga P."/>
            <person name="Tenzing P."/>
            <person name="Tesfaye S."/>
            <person name="Theodore J."/>
            <person name="Thoulutsang Y."/>
            <person name="Topham K."/>
            <person name="Towey S."/>
            <person name="Tsamla T."/>
            <person name="Tsomo N."/>
            <person name="Vallee D."/>
            <person name="Vassiliev H."/>
            <person name="Venkataraman V."/>
            <person name="Vinson J."/>
            <person name="Vo A."/>
            <person name="Wade C."/>
            <person name="Wang S."/>
            <person name="Wangchuk T."/>
            <person name="Wangdi T."/>
            <person name="Whittaker C."/>
            <person name="Wilkinson J."/>
            <person name="Wu Y."/>
            <person name="Wyman D."/>
            <person name="Yadav S."/>
            <person name="Yang S."/>
            <person name="Yang X."/>
            <person name="Yeager S."/>
            <person name="Yee E."/>
            <person name="Young G."/>
            <person name="Zainoun J."/>
            <person name="Zembeck L."/>
            <person name="Zimmer A."/>
            <person name="Zody M."/>
            <person name="Lander E."/>
        </authorList>
    </citation>
    <scope>NUCLEOTIDE SEQUENCE [LARGE SCALE GENOMIC DNA]</scope>
</reference>